<feature type="binding site" evidence="8">
    <location>
        <position position="9"/>
    </location>
    <ligand>
        <name>Mg(2+)</name>
        <dbReference type="ChEBI" id="CHEBI:18420"/>
    </ligand>
</feature>
<dbReference type="GO" id="GO:0000287">
    <property type="term" value="F:magnesium ion binding"/>
    <property type="evidence" value="ECO:0007669"/>
    <property type="project" value="UniProtKB-UniRule"/>
</dbReference>
<comment type="caution">
    <text evidence="10">The sequence shown here is derived from an EMBL/GenBank/DDBJ whole genome shotgun (WGS) entry which is preliminary data.</text>
</comment>
<comment type="subcellular location">
    <subcellularLocation>
        <location evidence="8">Cytoplasm</location>
    </subcellularLocation>
</comment>
<evidence type="ECO:0000256" key="7">
    <source>
        <dbReference type="ARBA" id="ARBA00023160"/>
    </source>
</evidence>
<evidence type="ECO:0000256" key="8">
    <source>
        <dbReference type="HAMAP-Rule" id="MF_00101"/>
    </source>
</evidence>
<evidence type="ECO:0000256" key="1">
    <source>
        <dbReference type="ARBA" id="ARBA00022516"/>
    </source>
</evidence>
<evidence type="ECO:0000259" key="9">
    <source>
        <dbReference type="Pfam" id="PF01648"/>
    </source>
</evidence>
<proteinExistence type="inferred from homology"/>
<dbReference type="Pfam" id="PF01648">
    <property type="entry name" value="ACPS"/>
    <property type="match status" value="1"/>
</dbReference>
<sequence>MSIYGIGTDICAIARIEEAVARFGDGFYERILTEKERSREWTVPKLARRWAIKESVSKALGCGIGAKVGFQDIDVYHDENGKPHCVVRGFEHLIIHVSASDDTAYASAFAVAETRDA</sequence>
<keyword evidence="6 8" id="KW-0443">Lipid metabolism</keyword>
<accession>A0A6N4R998</accession>
<keyword evidence="5 8" id="KW-0460">Magnesium</keyword>
<dbReference type="HAMAP" id="MF_00101">
    <property type="entry name" value="AcpS"/>
    <property type="match status" value="1"/>
</dbReference>
<dbReference type="GO" id="GO:0008897">
    <property type="term" value="F:holo-[acyl-carrier-protein] synthase activity"/>
    <property type="evidence" value="ECO:0007669"/>
    <property type="project" value="UniProtKB-UniRule"/>
</dbReference>
<evidence type="ECO:0000313" key="11">
    <source>
        <dbReference type="Proteomes" id="UP000320948"/>
    </source>
</evidence>
<evidence type="ECO:0000313" key="10">
    <source>
        <dbReference type="EMBL" id="TKW61631.1"/>
    </source>
</evidence>
<dbReference type="EMBL" id="VAFM01000001">
    <property type="protein sequence ID" value="TKW61631.1"/>
    <property type="molecule type" value="Genomic_DNA"/>
</dbReference>
<comment type="cofactor">
    <cofactor evidence="8">
        <name>Mg(2+)</name>
        <dbReference type="ChEBI" id="CHEBI:18420"/>
    </cofactor>
</comment>
<keyword evidence="1 8" id="KW-0444">Lipid biosynthesis</keyword>
<gene>
    <name evidence="8 10" type="primary">acpS</name>
    <name evidence="10" type="ORF">DI628_03115</name>
</gene>
<keyword evidence="7 8" id="KW-0275">Fatty acid biosynthesis</keyword>
<dbReference type="GO" id="GO:0005737">
    <property type="term" value="C:cytoplasm"/>
    <property type="evidence" value="ECO:0007669"/>
    <property type="project" value="UniProtKB-SubCell"/>
</dbReference>
<dbReference type="InterPro" id="IPR004568">
    <property type="entry name" value="Ppantetheine-prot_Trfase_dom"/>
</dbReference>
<comment type="catalytic activity">
    <reaction evidence="8">
        <text>apo-[ACP] + CoA = holo-[ACP] + adenosine 3',5'-bisphosphate + H(+)</text>
        <dbReference type="Rhea" id="RHEA:12068"/>
        <dbReference type="Rhea" id="RHEA-COMP:9685"/>
        <dbReference type="Rhea" id="RHEA-COMP:9690"/>
        <dbReference type="ChEBI" id="CHEBI:15378"/>
        <dbReference type="ChEBI" id="CHEBI:29999"/>
        <dbReference type="ChEBI" id="CHEBI:57287"/>
        <dbReference type="ChEBI" id="CHEBI:58343"/>
        <dbReference type="ChEBI" id="CHEBI:64479"/>
        <dbReference type="EC" id="2.7.8.7"/>
    </reaction>
</comment>
<feature type="binding site" evidence="8">
    <location>
        <position position="54"/>
    </location>
    <ligand>
        <name>Mg(2+)</name>
        <dbReference type="ChEBI" id="CHEBI:18420"/>
    </ligand>
</feature>
<name>A0A6N4R998_BLAVI</name>
<evidence type="ECO:0000256" key="6">
    <source>
        <dbReference type="ARBA" id="ARBA00023098"/>
    </source>
</evidence>
<evidence type="ECO:0000256" key="2">
    <source>
        <dbReference type="ARBA" id="ARBA00022679"/>
    </source>
</evidence>
<dbReference type="InterPro" id="IPR002582">
    <property type="entry name" value="ACPS"/>
</dbReference>
<protein>
    <recommendedName>
        <fullName evidence="8">Holo-[acyl-carrier-protein] synthase</fullName>
        <shortName evidence="8">Holo-ACP synthase</shortName>
        <ecNumber evidence="8">2.7.8.7</ecNumber>
    </recommendedName>
    <alternativeName>
        <fullName evidence="8">4'-phosphopantetheinyl transferase AcpS</fullName>
    </alternativeName>
</protein>
<dbReference type="InterPro" id="IPR008278">
    <property type="entry name" value="4-PPantetheinyl_Trfase_dom"/>
</dbReference>
<reference evidence="10 11" key="1">
    <citation type="journal article" date="2017" name="Nat. Commun.">
        <title>In situ click chemistry generation of cyclooxygenase-2 inhibitors.</title>
        <authorList>
            <person name="Bhardwaj A."/>
            <person name="Kaur J."/>
            <person name="Wuest M."/>
            <person name="Wuest F."/>
        </authorList>
    </citation>
    <scope>NUCLEOTIDE SEQUENCE [LARGE SCALE GENOMIC DNA]</scope>
    <source>
        <strain evidence="10">S2_018_000_R2_106</strain>
    </source>
</reference>
<feature type="domain" description="4'-phosphopantetheinyl transferase" evidence="9">
    <location>
        <begin position="5"/>
        <end position="92"/>
    </location>
</feature>
<dbReference type="NCBIfam" id="TIGR00516">
    <property type="entry name" value="acpS"/>
    <property type="match status" value="1"/>
</dbReference>
<dbReference type="AlphaFoldDB" id="A0A6N4R998"/>
<keyword evidence="4 8" id="KW-0276">Fatty acid metabolism</keyword>
<evidence type="ECO:0000256" key="5">
    <source>
        <dbReference type="ARBA" id="ARBA00022842"/>
    </source>
</evidence>
<comment type="similarity">
    <text evidence="8">Belongs to the P-Pant transferase superfamily. AcpS family.</text>
</comment>
<evidence type="ECO:0000256" key="4">
    <source>
        <dbReference type="ARBA" id="ARBA00022832"/>
    </source>
</evidence>
<dbReference type="EC" id="2.7.8.7" evidence="8"/>
<dbReference type="Proteomes" id="UP000320948">
    <property type="component" value="Unassembled WGS sequence"/>
</dbReference>
<organism evidence="10 11">
    <name type="scientific">Blastochloris viridis</name>
    <name type="common">Rhodopseudomonas viridis</name>
    <dbReference type="NCBI Taxonomy" id="1079"/>
    <lineage>
        <taxon>Bacteria</taxon>
        <taxon>Pseudomonadati</taxon>
        <taxon>Pseudomonadota</taxon>
        <taxon>Alphaproteobacteria</taxon>
        <taxon>Hyphomicrobiales</taxon>
        <taxon>Blastochloridaceae</taxon>
        <taxon>Blastochloris</taxon>
    </lineage>
</organism>
<dbReference type="InterPro" id="IPR037143">
    <property type="entry name" value="4-PPantetheinyl_Trfase_dom_sf"/>
</dbReference>
<comment type="function">
    <text evidence="8">Transfers the 4'-phosphopantetheine moiety from coenzyme A to a Ser of acyl-carrier-protein.</text>
</comment>
<dbReference type="Gene3D" id="3.90.470.20">
    <property type="entry name" value="4'-phosphopantetheinyl transferase domain"/>
    <property type="match status" value="1"/>
</dbReference>
<dbReference type="SUPFAM" id="SSF56214">
    <property type="entry name" value="4'-phosphopantetheinyl transferase"/>
    <property type="match status" value="1"/>
</dbReference>
<keyword evidence="2 8" id="KW-0808">Transferase</keyword>
<dbReference type="NCBIfam" id="TIGR00556">
    <property type="entry name" value="pantethn_trn"/>
    <property type="match status" value="1"/>
</dbReference>
<keyword evidence="3 8" id="KW-0479">Metal-binding</keyword>
<evidence type="ECO:0000256" key="3">
    <source>
        <dbReference type="ARBA" id="ARBA00022723"/>
    </source>
</evidence>
<dbReference type="GO" id="GO:0006633">
    <property type="term" value="P:fatty acid biosynthetic process"/>
    <property type="evidence" value="ECO:0007669"/>
    <property type="project" value="UniProtKB-UniRule"/>
</dbReference>
<keyword evidence="8" id="KW-0963">Cytoplasm</keyword>